<dbReference type="Proteomes" id="UP001056201">
    <property type="component" value="Chromosome 1"/>
</dbReference>
<proteinExistence type="predicted"/>
<dbReference type="RefSeq" id="WP_250195926.1">
    <property type="nucleotide sequence ID" value="NZ_CP097635.1"/>
</dbReference>
<name>A0ABY4S3W2_AQUTE</name>
<organism evidence="2 3">
    <name type="scientific">Aquincola tertiaricarbonis</name>
    <dbReference type="NCBI Taxonomy" id="391953"/>
    <lineage>
        <taxon>Bacteria</taxon>
        <taxon>Pseudomonadati</taxon>
        <taxon>Pseudomonadota</taxon>
        <taxon>Betaproteobacteria</taxon>
        <taxon>Burkholderiales</taxon>
        <taxon>Sphaerotilaceae</taxon>
        <taxon>Aquincola</taxon>
    </lineage>
</organism>
<dbReference type="EMBL" id="CP097635">
    <property type="protein sequence ID" value="URI07693.1"/>
    <property type="molecule type" value="Genomic_DNA"/>
</dbReference>
<feature type="region of interest" description="Disordered" evidence="1">
    <location>
        <begin position="333"/>
        <end position="354"/>
    </location>
</feature>
<accession>A0ABY4S3W2</accession>
<sequence>MVLSELVGWRYLRGPIERYATKALGVPVRIAAPFRLHLLRPPQASAGALWVGAAPGSEAPFLVDAREVLLRWRWRDVNDFRHGGPLRVVALQADQLEAHVLRPKEGVASWQFKTDSEEPKVERDAPRVEPVRLRQAAIHVNDAVTEVKVEAHARMNESAPAAGAASAPASAASSAGAGAEGDFGLVADAEGTWRGMPVKLEARSPQVLPLLDEQQPAPLQIKAQALIGRARLAYDGVVHDPLGERGIDGEVRISGPSLGAVGEALNVTLPTTPPFSLAGQLRHTDPVWHVAVRTATIGKSALRGTFAYDPQPATPKLTGELLGSGSTWPTWRPRWVPTASLRPRRPTPATVGRA</sequence>
<keyword evidence="3" id="KW-1185">Reference proteome</keyword>
<protein>
    <recommendedName>
        <fullName evidence="4">DUF3971 domain-containing protein</fullName>
    </recommendedName>
</protein>
<evidence type="ECO:0008006" key="4">
    <source>
        <dbReference type="Google" id="ProtNLM"/>
    </source>
</evidence>
<evidence type="ECO:0000313" key="2">
    <source>
        <dbReference type="EMBL" id="URI07693.1"/>
    </source>
</evidence>
<evidence type="ECO:0000256" key="1">
    <source>
        <dbReference type="SAM" id="MobiDB-lite"/>
    </source>
</evidence>
<evidence type="ECO:0000313" key="3">
    <source>
        <dbReference type="Proteomes" id="UP001056201"/>
    </source>
</evidence>
<gene>
    <name evidence="2" type="ORF">MW290_03490</name>
</gene>
<reference evidence="2" key="1">
    <citation type="submission" date="2022-05" db="EMBL/GenBank/DDBJ databases">
        <title>An RpoN-dependent PEP-CTERM gene is involved in floc formation of an Aquincola tertiaricarbonis strain.</title>
        <authorList>
            <person name="Qiu D."/>
            <person name="Xia M."/>
        </authorList>
    </citation>
    <scope>NUCLEOTIDE SEQUENCE</scope>
    <source>
        <strain evidence="2">RN12</strain>
    </source>
</reference>